<organism evidence="1 2">
    <name type="scientific">Linum trigynum</name>
    <dbReference type="NCBI Taxonomy" id="586398"/>
    <lineage>
        <taxon>Eukaryota</taxon>
        <taxon>Viridiplantae</taxon>
        <taxon>Streptophyta</taxon>
        <taxon>Embryophyta</taxon>
        <taxon>Tracheophyta</taxon>
        <taxon>Spermatophyta</taxon>
        <taxon>Magnoliopsida</taxon>
        <taxon>eudicotyledons</taxon>
        <taxon>Gunneridae</taxon>
        <taxon>Pentapetalae</taxon>
        <taxon>rosids</taxon>
        <taxon>fabids</taxon>
        <taxon>Malpighiales</taxon>
        <taxon>Linaceae</taxon>
        <taxon>Linum</taxon>
    </lineage>
</organism>
<proteinExistence type="predicted"/>
<reference evidence="1 2" key="1">
    <citation type="submission" date="2024-04" db="EMBL/GenBank/DDBJ databases">
        <authorList>
            <person name="Fracassetti M."/>
        </authorList>
    </citation>
    <scope>NUCLEOTIDE SEQUENCE [LARGE SCALE GENOMIC DNA]</scope>
</reference>
<sequence>MKPIVEEDVELDPRNLDSQYQFVRISSSNRSKRYHWIARYHEGEGDSCHRGSRCSRLTTSLRFRRRHLRQPNILCFSSTRQL</sequence>
<dbReference type="Proteomes" id="UP001497516">
    <property type="component" value="Chromosome 5"/>
</dbReference>
<keyword evidence="2" id="KW-1185">Reference proteome</keyword>
<evidence type="ECO:0000313" key="1">
    <source>
        <dbReference type="EMBL" id="CAL1389196.1"/>
    </source>
</evidence>
<dbReference type="AlphaFoldDB" id="A0AAV2ET68"/>
<protein>
    <submittedName>
        <fullName evidence="1">Uncharacterized protein</fullName>
    </submittedName>
</protein>
<name>A0AAV2ET68_9ROSI</name>
<gene>
    <name evidence="1" type="ORF">LTRI10_LOCUS30074</name>
</gene>
<evidence type="ECO:0000313" key="2">
    <source>
        <dbReference type="Proteomes" id="UP001497516"/>
    </source>
</evidence>
<accession>A0AAV2ET68</accession>
<dbReference type="EMBL" id="OZ034818">
    <property type="protein sequence ID" value="CAL1389196.1"/>
    <property type="molecule type" value="Genomic_DNA"/>
</dbReference>